<feature type="region of interest" description="Disordered" evidence="1">
    <location>
        <begin position="1"/>
        <end position="69"/>
    </location>
</feature>
<name>A0A1B6KS62_9HEMI</name>
<feature type="compositionally biased region" description="Polar residues" evidence="1">
    <location>
        <begin position="46"/>
        <end position="56"/>
    </location>
</feature>
<protein>
    <submittedName>
        <fullName evidence="3">Uncharacterized protein</fullName>
    </submittedName>
</protein>
<feature type="transmembrane region" description="Helical" evidence="2">
    <location>
        <begin position="76"/>
        <end position="98"/>
    </location>
</feature>
<keyword evidence="2" id="KW-1133">Transmembrane helix</keyword>
<feature type="compositionally biased region" description="Low complexity" evidence="1">
    <location>
        <begin position="57"/>
        <end position="66"/>
    </location>
</feature>
<evidence type="ECO:0000313" key="3">
    <source>
        <dbReference type="EMBL" id="JAT14265.1"/>
    </source>
</evidence>
<accession>A0A1B6KS62</accession>
<reference evidence="3" key="1">
    <citation type="submission" date="2015-11" db="EMBL/GenBank/DDBJ databases">
        <title>De novo transcriptome assembly of four potential Pierce s Disease insect vectors from Arizona vineyards.</title>
        <authorList>
            <person name="Tassone E.E."/>
        </authorList>
    </citation>
    <scope>NUCLEOTIDE SEQUENCE</scope>
</reference>
<evidence type="ECO:0000256" key="2">
    <source>
        <dbReference type="SAM" id="Phobius"/>
    </source>
</evidence>
<dbReference type="EMBL" id="GEBQ01025712">
    <property type="protein sequence ID" value="JAT14265.1"/>
    <property type="molecule type" value="Transcribed_RNA"/>
</dbReference>
<feature type="compositionally biased region" description="Basic and acidic residues" evidence="1">
    <location>
        <begin position="16"/>
        <end position="29"/>
    </location>
</feature>
<evidence type="ECO:0000256" key="1">
    <source>
        <dbReference type="SAM" id="MobiDB-lite"/>
    </source>
</evidence>
<dbReference type="AlphaFoldDB" id="A0A1B6KS62"/>
<proteinExistence type="predicted"/>
<organism evidence="3">
    <name type="scientific">Graphocephala atropunctata</name>
    <dbReference type="NCBI Taxonomy" id="36148"/>
    <lineage>
        <taxon>Eukaryota</taxon>
        <taxon>Metazoa</taxon>
        <taxon>Ecdysozoa</taxon>
        <taxon>Arthropoda</taxon>
        <taxon>Hexapoda</taxon>
        <taxon>Insecta</taxon>
        <taxon>Pterygota</taxon>
        <taxon>Neoptera</taxon>
        <taxon>Paraneoptera</taxon>
        <taxon>Hemiptera</taxon>
        <taxon>Auchenorrhyncha</taxon>
        <taxon>Membracoidea</taxon>
        <taxon>Cicadellidae</taxon>
        <taxon>Cicadellinae</taxon>
        <taxon>Cicadellini</taxon>
        <taxon>Graphocephala</taxon>
    </lineage>
</organism>
<gene>
    <name evidence="3" type="ORF">g.39059</name>
</gene>
<sequence length="99" mass="11110">MSKRNNPYKPYNLLSKEGKRMKQMDKECESSPNEYTEGDDEMDIINQPSPSRVIDTSNDSLSYESSNSEKEDTLSVHIQLLAVILVGMISVVIVNLAVT</sequence>
<keyword evidence="2" id="KW-0812">Transmembrane</keyword>
<keyword evidence="2" id="KW-0472">Membrane</keyword>